<evidence type="ECO:0000259" key="4">
    <source>
        <dbReference type="PROSITE" id="PS51925"/>
    </source>
</evidence>
<dbReference type="GO" id="GO:0005737">
    <property type="term" value="C:cytoplasm"/>
    <property type="evidence" value="ECO:0007669"/>
    <property type="project" value="UniProtKB-SubCell"/>
</dbReference>
<organism evidence="5 6">
    <name type="scientific">Nephila pilipes</name>
    <name type="common">Giant wood spider</name>
    <name type="synonym">Nephila maculata</name>
    <dbReference type="NCBI Taxonomy" id="299642"/>
    <lineage>
        <taxon>Eukaryota</taxon>
        <taxon>Metazoa</taxon>
        <taxon>Ecdysozoa</taxon>
        <taxon>Arthropoda</taxon>
        <taxon>Chelicerata</taxon>
        <taxon>Arachnida</taxon>
        <taxon>Araneae</taxon>
        <taxon>Araneomorphae</taxon>
        <taxon>Entelegynae</taxon>
        <taxon>Araneoidea</taxon>
        <taxon>Nephilidae</taxon>
        <taxon>Nephila</taxon>
    </lineage>
</organism>
<dbReference type="PANTHER" id="PTHR12217">
    <property type="entry name" value="EUKARYOTIC TRANSLATION INITIATION FACTOR 2D"/>
    <property type="match status" value="1"/>
</dbReference>
<dbReference type="PANTHER" id="PTHR12217:SF4">
    <property type="entry name" value="EUKARYOTIC TRANSLATION INITIATION FACTOR 2D"/>
    <property type="match status" value="1"/>
</dbReference>
<evidence type="ECO:0000313" key="5">
    <source>
        <dbReference type="EMBL" id="GFT71452.1"/>
    </source>
</evidence>
<dbReference type="OrthoDB" id="199771at2759"/>
<dbReference type="GO" id="GO:0003723">
    <property type="term" value="F:RNA binding"/>
    <property type="evidence" value="ECO:0007669"/>
    <property type="project" value="InterPro"/>
</dbReference>
<dbReference type="InterPro" id="IPR057429">
    <property type="entry name" value="WH_eIF2D"/>
</dbReference>
<dbReference type="Pfam" id="PF17832">
    <property type="entry name" value="Pre-PUA"/>
    <property type="match status" value="1"/>
</dbReference>
<comment type="caution">
    <text evidence="5">The sequence shown here is derived from an EMBL/GenBank/DDBJ whole genome shotgun (WGS) entry which is preliminary data.</text>
</comment>
<dbReference type="FunFam" id="3.10.400.20:FF:000002">
    <property type="entry name" value="Eukaryotic translation initiation factor 2D"/>
    <property type="match status" value="1"/>
</dbReference>
<dbReference type="CDD" id="cd11610">
    <property type="entry name" value="eIF2D_N"/>
    <property type="match status" value="1"/>
</dbReference>
<dbReference type="InterPro" id="IPR036885">
    <property type="entry name" value="SWIB_MDM2_dom_sf"/>
</dbReference>
<dbReference type="Gene3D" id="3.30.780.10">
    <property type="entry name" value="SUI1-like domain"/>
    <property type="match status" value="1"/>
</dbReference>
<dbReference type="Proteomes" id="UP000887013">
    <property type="component" value="Unassembled WGS sequence"/>
</dbReference>
<reference evidence="5" key="1">
    <citation type="submission" date="2020-08" db="EMBL/GenBank/DDBJ databases">
        <title>Multicomponent nature underlies the extraordinary mechanical properties of spider dragline silk.</title>
        <authorList>
            <person name="Kono N."/>
            <person name="Nakamura H."/>
            <person name="Mori M."/>
            <person name="Yoshida Y."/>
            <person name="Ohtoshi R."/>
            <person name="Malay A.D."/>
            <person name="Moran D.A.P."/>
            <person name="Tomita M."/>
            <person name="Numata K."/>
            <person name="Arakawa K."/>
        </authorList>
    </citation>
    <scope>NUCLEOTIDE SEQUENCE</scope>
</reference>
<dbReference type="Pfam" id="PF01253">
    <property type="entry name" value="SUI1"/>
    <property type="match status" value="1"/>
</dbReference>
<dbReference type="InterPro" id="IPR039757">
    <property type="entry name" value="EIF2D"/>
</dbReference>
<name>A0A8X6U187_NEPPI</name>
<dbReference type="PROSITE" id="PS50296">
    <property type="entry name" value="SUI1"/>
    <property type="match status" value="1"/>
</dbReference>
<dbReference type="InterPro" id="IPR036877">
    <property type="entry name" value="SUI1_dom_sf"/>
</dbReference>
<evidence type="ECO:0000259" key="3">
    <source>
        <dbReference type="PROSITE" id="PS50296"/>
    </source>
</evidence>
<dbReference type="SUPFAM" id="SSF55159">
    <property type="entry name" value="eIF1-like"/>
    <property type="match status" value="1"/>
</dbReference>
<dbReference type="EMBL" id="BMAW01116638">
    <property type="protein sequence ID" value="GFT71452.1"/>
    <property type="molecule type" value="Genomic_DNA"/>
</dbReference>
<dbReference type="SUPFAM" id="SSF47592">
    <property type="entry name" value="SWIB/MDM2 domain"/>
    <property type="match status" value="1"/>
</dbReference>
<dbReference type="GO" id="GO:0003743">
    <property type="term" value="F:translation initiation factor activity"/>
    <property type="evidence" value="ECO:0007669"/>
    <property type="project" value="UniProtKB-KW"/>
</dbReference>
<evidence type="ECO:0000256" key="2">
    <source>
        <dbReference type="ARBA" id="ARBA00022490"/>
    </source>
</evidence>
<dbReference type="Pfam" id="PF26292">
    <property type="entry name" value="PUA_elF2D"/>
    <property type="match status" value="1"/>
</dbReference>
<evidence type="ECO:0000313" key="6">
    <source>
        <dbReference type="Proteomes" id="UP000887013"/>
    </source>
</evidence>
<accession>A0A8X6U187</accession>
<dbReference type="Gene3D" id="3.10.400.20">
    <property type="match status" value="1"/>
</dbReference>
<dbReference type="PROSITE" id="PS51925">
    <property type="entry name" value="SWIB_MDM2"/>
    <property type="match status" value="1"/>
</dbReference>
<dbReference type="InterPro" id="IPR003121">
    <property type="entry name" value="SWIB_MDM2_domain"/>
</dbReference>
<dbReference type="AlphaFoldDB" id="A0A8X6U187"/>
<gene>
    <name evidence="5" type="primary">Eif2d</name>
    <name evidence="5" type="ORF">NPIL_571661</name>
</gene>
<dbReference type="InterPro" id="IPR058886">
    <property type="entry name" value="SWIB_eIF2D"/>
</dbReference>
<keyword evidence="2" id="KW-0963">Cytoplasm</keyword>
<comment type="similarity">
    <text evidence="1">Belongs to the eIF2D family.</text>
</comment>
<dbReference type="InterPro" id="IPR041366">
    <property type="entry name" value="Pre-PUA"/>
</dbReference>
<evidence type="ECO:0000256" key="1">
    <source>
        <dbReference type="ARBA" id="ARBA00010359"/>
    </source>
</evidence>
<dbReference type="GO" id="GO:0001731">
    <property type="term" value="P:formation of translation preinitiation complex"/>
    <property type="evidence" value="ECO:0007669"/>
    <property type="project" value="InterPro"/>
</dbReference>
<keyword evidence="5" id="KW-0648">Protein biosynthesis</keyword>
<dbReference type="Pfam" id="PF26291">
    <property type="entry name" value="SWIB_eIF2D"/>
    <property type="match status" value="1"/>
</dbReference>
<dbReference type="InterPro" id="IPR015947">
    <property type="entry name" value="PUA-like_sf"/>
</dbReference>
<proteinExistence type="inferred from homology"/>
<dbReference type="InterPro" id="IPR004521">
    <property type="entry name" value="Uncharacterised_CHP00451"/>
</dbReference>
<dbReference type="SUPFAM" id="SSF88697">
    <property type="entry name" value="PUA domain-like"/>
    <property type="match status" value="1"/>
</dbReference>
<keyword evidence="5" id="KW-0396">Initiation factor</keyword>
<protein>
    <submittedName>
        <fullName evidence="5">Eukaryotic translation initiation factor 2D</fullName>
    </submittedName>
</protein>
<keyword evidence="6" id="KW-1185">Reference proteome</keyword>
<dbReference type="CDD" id="cd21156">
    <property type="entry name" value="PUA_eIF2d-like"/>
    <property type="match status" value="1"/>
</dbReference>
<dbReference type="NCBIfam" id="TIGR00451">
    <property type="entry name" value="unchar_dom_2"/>
    <property type="match status" value="1"/>
</dbReference>
<feature type="domain" description="DM2" evidence="4">
    <location>
        <begin position="385"/>
        <end position="470"/>
    </location>
</feature>
<dbReference type="InterPro" id="IPR048248">
    <property type="entry name" value="PUA_eIF2d-like"/>
</dbReference>
<dbReference type="InterPro" id="IPR039759">
    <property type="entry name" value="eIF2D_SUI1"/>
</dbReference>
<dbReference type="InterPro" id="IPR048247">
    <property type="entry name" value="eIF2D_N"/>
</dbReference>
<dbReference type="Pfam" id="PF25304">
    <property type="entry name" value="WHD_eIF2D"/>
    <property type="match status" value="1"/>
</dbReference>
<dbReference type="CDD" id="cd11608">
    <property type="entry name" value="eIF2D_C"/>
    <property type="match status" value="1"/>
</dbReference>
<dbReference type="PROSITE" id="PS50890">
    <property type="entry name" value="PUA"/>
    <property type="match status" value="1"/>
</dbReference>
<sequence>MFRKPHKVKTSTSVKGSEKRRLRSLVETSFPNLSANDINVLIPSKNEMNQVKSMTHSGSIAMIYCSVENPIFFQIGERCYPSLYTLWLYPRLLPTVITSNSVLEKIVNGADLMAPGIIIEDYLISEMGDLKVNDICAVRIIGNKAPVAVGLALLSKADLCQEGIKGKAISIIHCYKDNLWLSGDQTTLPLIPEDEPIDLADKVENMDLDAETPTENSPSDVTSNVILLQSENQNFISEEITNANECIQNETLPNYAMDEILYHSFLAALKVCGKKISLPILTSTFYSSHVLKSCPPALNLDIKKTTHKKLSVFLKKMQKEGLVQIKELTKGVESIVSINLEKEAIQTYRLEPLFKSHLEAEKEKCVEEEPTANIQLNYKFPLVTELFVVSAQVKALFDKYNVKKGDTILITTVREVLKRYVRDNSLQNELNPRMVTLDPILSDCVGKKSGNTSAMTWEQLQEIIVSKMPFAYQIEFENEDPVIKKGKLEPIQVTIDKRTGNKKVTLITNLEVYGINPEKLAQHVQVAVAASTSIAPTQNGKGILVLIQGNQVRYLQKLFLEIYKVPRKYLQGLDNIPSKKN</sequence>
<feature type="domain" description="SUI1" evidence="3">
    <location>
        <begin position="491"/>
        <end position="563"/>
    </location>
</feature>
<dbReference type="InterPro" id="IPR001950">
    <property type="entry name" value="SUI1"/>
</dbReference>